<dbReference type="CDD" id="cd07302">
    <property type="entry name" value="CHD"/>
    <property type="match status" value="1"/>
</dbReference>
<dbReference type="InterPro" id="IPR050697">
    <property type="entry name" value="Adenylyl/Guanylyl_Cyclase_3/4"/>
</dbReference>
<evidence type="ECO:0000256" key="1">
    <source>
        <dbReference type="PROSITE-ProRule" id="PRU00339"/>
    </source>
</evidence>
<dbReference type="EMBL" id="LWBS01000305">
    <property type="protein sequence ID" value="OAP92885.1"/>
    <property type="molecule type" value="Genomic_DNA"/>
</dbReference>
<proteinExistence type="predicted"/>
<dbReference type="PROSITE" id="PS50125">
    <property type="entry name" value="GUANYLATE_CYCLASE_2"/>
    <property type="match status" value="1"/>
</dbReference>
<dbReference type="InterPro" id="IPR001054">
    <property type="entry name" value="A/G_cyclase"/>
</dbReference>
<dbReference type="InterPro" id="IPR019734">
    <property type="entry name" value="TPR_rpt"/>
</dbReference>
<feature type="domain" description="Guanylate cyclase" evidence="2">
    <location>
        <begin position="12"/>
        <end position="127"/>
    </location>
</feature>
<reference evidence="3" key="1">
    <citation type="submission" date="2016-04" db="EMBL/GenBank/DDBJ databases">
        <title>Fast-growing isolate from the root nodules of Vavilovia formosa.</title>
        <authorList>
            <person name="Kimeklis A."/>
            <person name="Safronova V."/>
            <person name="Belimov A."/>
            <person name="Andronov E."/>
        </authorList>
    </citation>
    <scope>NUCLEOTIDE SEQUENCE [LARGE SCALE GENOMIC DNA]</scope>
    <source>
        <strain evidence="3">Vaf-46</strain>
    </source>
</reference>
<dbReference type="Gene3D" id="1.25.40.10">
    <property type="entry name" value="Tetratricopeptide repeat domain"/>
    <property type="match status" value="1"/>
</dbReference>
<name>A0A179BNN5_RHILE</name>
<protein>
    <submittedName>
        <fullName evidence="3">Adenylate cyclase</fullName>
    </submittedName>
</protein>
<dbReference type="SMART" id="SM00028">
    <property type="entry name" value="TPR"/>
    <property type="match status" value="2"/>
</dbReference>
<dbReference type="PANTHER" id="PTHR43081">
    <property type="entry name" value="ADENYLATE CYCLASE, TERMINAL-DIFFERENTIATION SPECIFIC-RELATED"/>
    <property type="match status" value="1"/>
</dbReference>
<comment type="caution">
    <text evidence="3">The sequence shown here is derived from an EMBL/GenBank/DDBJ whole genome shotgun (WGS) entry which is preliminary data.</text>
</comment>
<dbReference type="PROSITE" id="PS50005">
    <property type="entry name" value="TPR"/>
    <property type="match status" value="1"/>
</dbReference>
<sequence length="587" mass="63722">MAELPVQRRLAAIAVADVVGYSRLMGADENGTLAALRQLRTEILNPTVREHGGRIVKVMGDGVLVEFASAVNAVTAAIELQNKMAQANEPMPENRRIVLRIGINLGDVIGDGSDIYGDGVNIATRLEALAEPGGVCISGKVFDDVRDRVTVRFRDLGEKTLKNIARPVRAYALNTAPAPSIPPVAHGMFPSLAVLPFENMSGAPEQEYFVDGIVEDIITALSRFKSFAVIARNSSFVYKGHAVDVRQIAKELGVRYVLEGSGRRAGNRLRISAQLVDGISGAQIWADKFDGAFEDVFDVQDRITESVVAVVEPKIQRAEIDRSRRERPESLDAYDLYLQALPDVFVSRPEANARAIVLLERSIAIDPGFAPALAMTGQAYLLRVAMQFPGASNADAERALAVARAALAIARDDAMVLSYGAFVLIHMGVDYQTGIALLRRAISENPNNATVLQQAGVGALLGGDLGEAADYLQRALRLNPNELGTHWQLTGMAHIRMAEGRYEEALDWAMRSQAVNSGYDANHWMLIAANAYLGHVDEARKHLAALESISPGVNLARIRRGQHAIDPHRIEVLIEGMRMAGMRKSGD</sequence>
<dbReference type="InterPro" id="IPR029787">
    <property type="entry name" value="Nucleotide_cyclase"/>
</dbReference>
<feature type="repeat" description="TPR" evidence="1">
    <location>
        <begin position="449"/>
        <end position="482"/>
    </location>
</feature>
<accession>A0A179BNN5</accession>
<dbReference type="Gene3D" id="3.30.70.1230">
    <property type="entry name" value="Nucleotide cyclase"/>
    <property type="match status" value="1"/>
</dbReference>
<dbReference type="SUPFAM" id="SSF55073">
    <property type="entry name" value="Nucleotide cyclase"/>
    <property type="match status" value="1"/>
</dbReference>
<dbReference type="Pfam" id="PF00211">
    <property type="entry name" value="Guanylate_cyc"/>
    <property type="match status" value="1"/>
</dbReference>
<dbReference type="SUPFAM" id="SSF48452">
    <property type="entry name" value="TPR-like"/>
    <property type="match status" value="1"/>
</dbReference>
<gene>
    <name evidence="3" type="ORF">A4U53_25330</name>
</gene>
<keyword evidence="1" id="KW-0802">TPR repeat</keyword>
<dbReference type="PANTHER" id="PTHR43081:SF19">
    <property type="entry name" value="PH-SENSITIVE ADENYLATE CYCLASE RV1264"/>
    <property type="match status" value="1"/>
</dbReference>
<dbReference type="AlphaFoldDB" id="A0A179BNN5"/>
<evidence type="ECO:0000313" key="3">
    <source>
        <dbReference type="EMBL" id="OAP92885.1"/>
    </source>
</evidence>
<dbReference type="InterPro" id="IPR011990">
    <property type="entry name" value="TPR-like_helical_dom_sf"/>
</dbReference>
<evidence type="ECO:0000259" key="2">
    <source>
        <dbReference type="PROSITE" id="PS50125"/>
    </source>
</evidence>
<organism evidence="3">
    <name type="scientific">Rhizobium leguminosarum</name>
    <dbReference type="NCBI Taxonomy" id="384"/>
    <lineage>
        <taxon>Bacteria</taxon>
        <taxon>Pseudomonadati</taxon>
        <taxon>Pseudomonadota</taxon>
        <taxon>Alphaproteobacteria</taxon>
        <taxon>Hyphomicrobiales</taxon>
        <taxon>Rhizobiaceae</taxon>
        <taxon>Rhizobium/Agrobacterium group</taxon>
        <taxon>Rhizobium</taxon>
    </lineage>
</organism>
<dbReference type="GO" id="GO:0035556">
    <property type="term" value="P:intracellular signal transduction"/>
    <property type="evidence" value="ECO:0007669"/>
    <property type="project" value="InterPro"/>
</dbReference>
<dbReference type="GO" id="GO:0004016">
    <property type="term" value="F:adenylate cyclase activity"/>
    <property type="evidence" value="ECO:0007669"/>
    <property type="project" value="UniProtKB-ARBA"/>
</dbReference>
<dbReference type="GO" id="GO:0006171">
    <property type="term" value="P:cAMP biosynthetic process"/>
    <property type="evidence" value="ECO:0007669"/>
    <property type="project" value="TreeGrafter"/>
</dbReference>